<dbReference type="Proteomes" id="UP000030745">
    <property type="component" value="Unassembled WGS sequence"/>
</dbReference>
<name>A0A067D4W7_SAPPC</name>
<dbReference type="EMBL" id="KK583191">
    <property type="protein sequence ID" value="KDO34057.1"/>
    <property type="molecule type" value="Genomic_DNA"/>
</dbReference>
<proteinExistence type="predicted"/>
<organism evidence="1 2">
    <name type="scientific">Saprolegnia parasitica (strain CBS 223.65)</name>
    <dbReference type="NCBI Taxonomy" id="695850"/>
    <lineage>
        <taxon>Eukaryota</taxon>
        <taxon>Sar</taxon>
        <taxon>Stramenopiles</taxon>
        <taxon>Oomycota</taxon>
        <taxon>Saprolegniomycetes</taxon>
        <taxon>Saprolegniales</taxon>
        <taxon>Saprolegniaceae</taxon>
        <taxon>Saprolegnia</taxon>
    </lineage>
</organism>
<protein>
    <submittedName>
        <fullName evidence="1">Uncharacterized protein</fullName>
    </submittedName>
</protein>
<gene>
    <name evidence="1" type="ORF">SPRG_01331</name>
</gene>
<keyword evidence="2" id="KW-1185">Reference proteome</keyword>
<dbReference type="VEuPathDB" id="FungiDB:SPRG_01331"/>
<reference evidence="1 2" key="1">
    <citation type="journal article" date="2013" name="PLoS Genet.">
        <title>Distinctive expansion of potential virulence genes in the genome of the oomycete fish pathogen Saprolegnia parasitica.</title>
        <authorList>
            <person name="Jiang R.H."/>
            <person name="de Bruijn I."/>
            <person name="Haas B.J."/>
            <person name="Belmonte R."/>
            <person name="Lobach L."/>
            <person name="Christie J."/>
            <person name="van den Ackerveken G."/>
            <person name="Bottin A."/>
            <person name="Bulone V."/>
            <person name="Diaz-Moreno S.M."/>
            <person name="Dumas B."/>
            <person name="Fan L."/>
            <person name="Gaulin E."/>
            <person name="Govers F."/>
            <person name="Grenville-Briggs L.J."/>
            <person name="Horner N.R."/>
            <person name="Levin J.Z."/>
            <person name="Mammella M."/>
            <person name="Meijer H.J."/>
            <person name="Morris P."/>
            <person name="Nusbaum C."/>
            <person name="Oome S."/>
            <person name="Phillips A.J."/>
            <person name="van Rooyen D."/>
            <person name="Rzeszutek E."/>
            <person name="Saraiva M."/>
            <person name="Secombes C.J."/>
            <person name="Seidl M.F."/>
            <person name="Snel B."/>
            <person name="Stassen J.H."/>
            <person name="Sykes S."/>
            <person name="Tripathy S."/>
            <person name="van den Berg H."/>
            <person name="Vega-Arreguin J.C."/>
            <person name="Wawra S."/>
            <person name="Young S.K."/>
            <person name="Zeng Q."/>
            <person name="Dieguez-Uribeondo J."/>
            <person name="Russ C."/>
            <person name="Tyler B.M."/>
            <person name="van West P."/>
        </authorList>
    </citation>
    <scope>NUCLEOTIDE SEQUENCE [LARGE SCALE GENOMIC DNA]</scope>
    <source>
        <strain evidence="1 2">CBS 223.65</strain>
    </source>
</reference>
<evidence type="ECO:0000313" key="2">
    <source>
        <dbReference type="Proteomes" id="UP000030745"/>
    </source>
</evidence>
<accession>A0A067D4W7</accession>
<evidence type="ECO:0000313" key="1">
    <source>
        <dbReference type="EMBL" id="KDO34057.1"/>
    </source>
</evidence>
<dbReference type="RefSeq" id="XP_012194941.1">
    <property type="nucleotide sequence ID" value="XM_012339551.1"/>
</dbReference>
<dbReference type="GeneID" id="24123927"/>
<dbReference type="AlphaFoldDB" id="A0A067D4W7"/>
<sequence>MFAAFRPLVDTIYSVLDGPYDVATYVVAPLDALEMRLVNEQFACMCFLLDVDRRMGDVQHAWQAHKKRGILNVCVPTAVTNAVLRDVEMLFQALCTNRPYLQDMEHILALLMCGDALLEMVTRHAVSFNTAAGLLMVARRVQTPTLRRTALGILVHELHTTLLLALHADLREFITITQLQPNERIAVDPMAFGRPWNESEWRVSNTSELYQTFFANILPTFISHALQDGADAWLELEAGMMPFPNLVHEYVHTLTASFLLACQSLLWSILYTQGSLSKAISCAKVAKSTSIALARLSFQLERCRKNGDGLYVQPYVPINIDNALGWLTHRMLASAPSNSFAPFEMDRTWPGGICS</sequence>
<dbReference type="KEGG" id="spar:SPRG_01331"/>